<name>A0A8S5SVC1_9CAUD</name>
<protein>
    <submittedName>
        <fullName evidence="1">Uncharacterized protein</fullName>
    </submittedName>
</protein>
<dbReference type="EMBL" id="BK032682">
    <property type="protein sequence ID" value="DAF54647.1"/>
    <property type="molecule type" value="Genomic_DNA"/>
</dbReference>
<reference evidence="1" key="1">
    <citation type="journal article" date="2021" name="Proc. Natl. Acad. Sci. U.S.A.">
        <title>A Catalog of Tens of Thousands of Viruses from Human Metagenomes Reveals Hidden Associations with Chronic Diseases.</title>
        <authorList>
            <person name="Tisza M.J."/>
            <person name="Buck C.B."/>
        </authorList>
    </citation>
    <scope>NUCLEOTIDE SEQUENCE</scope>
    <source>
        <strain evidence="1">CtqPo10</strain>
    </source>
</reference>
<proteinExistence type="predicted"/>
<evidence type="ECO:0000313" key="1">
    <source>
        <dbReference type="EMBL" id="DAF54647.1"/>
    </source>
</evidence>
<sequence length="29" mass="3530">MRKNTSIKLYKYTIFLHKTAYILTQNVLK</sequence>
<organism evidence="1">
    <name type="scientific">Siphoviridae sp. ctqPo10</name>
    <dbReference type="NCBI Taxonomy" id="2827948"/>
    <lineage>
        <taxon>Viruses</taxon>
        <taxon>Duplodnaviria</taxon>
        <taxon>Heunggongvirae</taxon>
        <taxon>Uroviricota</taxon>
        <taxon>Caudoviricetes</taxon>
    </lineage>
</organism>
<accession>A0A8S5SVC1</accession>